<comment type="function">
    <text evidence="5">The coatomer is a cytosolic protein complex that binds to dilysine motifs and reversibly associates with Golgi non-clathrin-coated vesicles, which further mediate biosynthetic protein transport from the ER, via the Golgi up to the trans Golgi network. Coatomer complex is required for budding from Golgi membranes, and is essential for the retrograde Golgi-to-ER transport of dilysine-tagged proteins. The zeta subunit may be involved in regulating the coat assembly and, hence, the rate of biosynthetic protein transport due to its association-dissociation properties with the coatomer complex.</text>
</comment>
<sequence>MLPRSPQHPPPPPWLRHLPPCQAVGFWGVLAATLGGPRGGFGGLGTCPPPPRRICAHPACPRSTTRAPSPRPRSRRPSRGTSSARPTRWVGRSPVWEDSPSSTGAASTSSSTWWGAARRTWKEVEKRWLLDNTEGTFLAVDEIVDGGVILESDPQQVIQRLSLRAPEPAAYGFVLFDYLAGSSERRDSADTGRHE</sequence>
<keyword evidence="3 6" id="KW-0653">Protein transport</keyword>
<comment type="subunit">
    <text evidence="6">Oligomeric complex that consists of at least the alpha, beta, beta', gamma, delta, epsilon and zeta subunits.</text>
</comment>
<evidence type="ECO:0000313" key="9">
    <source>
        <dbReference type="Ensembl" id="ENSANIP00000007740.1"/>
    </source>
</evidence>
<organism evidence="9 10">
    <name type="scientific">Accipiter nisus</name>
    <name type="common">Eurasian sparrowhawk</name>
    <dbReference type="NCBI Taxonomy" id="211598"/>
    <lineage>
        <taxon>Eukaryota</taxon>
        <taxon>Metazoa</taxon>
        <taxon>Chordata</taxon>
        <taxon>Craniata</taxon>
        <taxon>Vertebrata</taxon>
        <taxon>Euteleostomi</taxon>
        <taxon>Archelosauria</taxon>
        <taxon>Archosauria</taxon>
        <taxon>Dinosauria</taxon>
        <taxon>Saurischia</taxon>
        <taxon>Theropoda</taxon>
        <taxon>Coelurosauria</taxon>
        <taxon>Aves</taxon>
        <taxon>Neognathae</taxon>
        <taxon>Neoaves</taxon>
        <taxon>Telluraves</taxon>
        <taxon>Accipitrimorphae</taxon>
        <taxon>Accipitriformes</taxon>
        <taxon>Accipitridae</taxon>
        <taxon>Accipitrinae</taxon>
        <taxon>Accipiter</taxon>
    </lineage>
</organism>
<keyword evidence="2 6" id="KW-0963">Cytoplasm</keyword>
<evidence type="ECO:0000256" key="6">
    <source>
        <dbReference type="RuleBase" id="RU366053"/>
    </source>
</evidence>
<dbReference type="Ensembl" id="ENSANIT00000008001.1">
    <property type="protein sequence ID" value="ENSANIP00000007740.1"/>
    <property type="gene ID" value="ENSANIG00000005260.1"/>
</dbReference>
<keyword evidence="6" id="KW-0931">ER-Golgi transport</keyword>
<comment type="subcellular location">
    <subcellularLocation>
        <location evidence="6">Cytoplasm</location>
    </subcellularLocation>
    <subcellularLocation>
        <location evidence="6">Golgi apparatus membrane</location>
        <topology evidence="6">Peripheral membrane protein</topology>
        <orientation evidence="6">Cytoplasmic side</orientation>
    </subcellularLocation>
    <subcellularLocation>
        <location evidence="6">Cytoplasmic vesicle</location>
        <location evidence="6">COPI-coated vesicle membrane</location>
        <topology evidence="6">Peripheral membrane protein</topology>
        <orientation evidence="6">Cytoplasmic side</orientation>
    </subcellularLocation>
</comment>
<name>A0A8B9MG92_9AVES</name>
<evidence type="ECO:0000256" key="4">
    <source>
        <dbReference type="ARBA" id="ARBA00023136"/>
    </source>
</evidence>
<accession>A0A8B9MG92</accession>
<feature type="domain" description="AP complex mu/sigma subunit" evidence="8">
    <location>
        <begin position="119"/>
        <end position="164"/>
    </location>
</feature>
<dbReference type="GO" id="GO:0000139">
    <property type="term" value="C:Golgi membrane"/>
    <property type="evidence" value="ECO:0007669"/>
    <property type="project" value="UniProtKB-SubCell"/>
</dbReference>
<keyword evidence="10" id="KW-1185">Reference proteome</keyword>
<evidence type="ECO:0000256" key="2">
    <source>
        <dbReference type="ARBA" id="ARBA00022490"/>
    </source>
</evidence>
<dbReference type="InterPro" id="IPR039652">
    <property type="entry name" value="Coatomer_zeta"/>
</dbReference>
<reference evidence="9" key="1">
    <citation type="submission" date="2025-08" db="UniProtKB">
        <authorList>
            <consortium name="Ensembl"/>
        </authorList>
    </citation>
    <scope>IDENTIFICATION</scope>
</reference>
<keyword evidence="6" id="KW-0968">Cytoplasmic vesicle</keyword>
<dbReference type="PANTHER" id="PTHR11043:SF4">
    <property type="entry name" value="COATOMER SUBUNIT ZETA-2"/>
    <property type="match status" value="1"/>
</dbReference>
<keyword evidence="6" id="KW-0813">Transport</keyword>
<dbReference type="InterPro" id="IPR022775">
    <property type="entry name" value="AP_mu_sigma_su"/>
</dbReference>
<dbReference type="GO" id="GO:0006891">
    <property type="term" value="P:intra-Golgi vesicle-mediated transport"/>
    <property type="evidence" value="ECO:0007669"/>
    <property type="project" value="TreeGrafter"/>
</dbReference>
<dbReference type="Proteomes" id="UP000694541">
    <property type="component" value="Unplaced"/>
</dbReference>
<dbReference type="InterPro" id="IPR011012">
    <property type="entry name" value="Longin-like_dom_sf"/>
</dbReference>
<dbReference type="Gene3D" id="3.30.450.60">
    <property type="match status" value="1"/>
</dbReference>
<protein>
    <recommendedName>
        <fullName evidence="6">Coatomer subunit zeta</fullName>
    </recommendedName>
</protein>
<reference evidence="9" key="2">
    <citation type="submission" date="2025-09" db="UniProtKB">
        <authorList>
            <consortium name="Ensembl"/>
        </authorList>
    </citation>
    <scope>IDENTIFICATION</scope>
</reference>
<keyword evidence="4 6" id="KW-0472">Membrane</keyword>
<evidence type="ECO:0000256" key="7">
    <source>
        <dbReference type="SAM" id="MobiDB-lite"/>
    </source>
</evidence>
<feature type="compositionally biased region" description="Low complexity" evidence="7">
    <location>
        <begin position="79"/>
        <end position="88"/>
    </location>
</feature>
<dbReference type="GO" id="GO:0030126">
    <property type="term" value="C:COPI vesicle coat"/>
    <property type="evidence" value="ECO:0007669"/>
    <property type="project" value="UniProtKB-UniRule"/>
</dbReference>
<evidence type="ECO:0000256" key="3">
    <source>
        <dbReference type="ARBA" id="ARBA00022927"/>
    </source>
</evidence>
<feature type="compositionally biased region" description="Low complexity" evidence="7">
    <location>
        <begin position="101"/>
        <end position="112"/>
    </location>
</feature>
<evidence type="ECO:0000313" key="10">
    <source>
        <dbReference type="Proteomes" id="UP000694541"/>
    </source>
</evidence>
<keyword evidence="6" id="KW-0333">Golgi apparatus</keyword>
<proteinExistence type="inferred from homology"/>
<dbReference type="PANTHER" id="PTHR11043">
    <property type="entry name" value="ZETA-COAT PROTEIN"/>
    <property type="match status" value="1"/>
</dbReference>
<dbReference type="SUPFAM" id="SSF64356">
    <property type="entry name" value="SNARE-like"/>
    <property type="match status" value="1"/>
</dbReference>
<dbReference type="AlphaFoldDB" id="A0A8B9MG92"/>
<comment type="similarity">
    <text evidence="1 6">Belongs to the adaptor complexes small subunit family.</text>
</comment>
<dbReference type="GO" id="GO:0006886">
    <property type="term" value="P:intracellular protein transport"/>
    <property type="evidence" value="ECO:0007669"/>
    <property type="project" value="TreeGrafter"/>
</dbReference>
<evidence type="ECO:0000259" key="8">
    <source>
        <dbReference type="Pfam" id="PF01217"/>
    </source>
</evidence>
<evidence type="ECO:0000256" key="1">
    <source>
        <dbReference type="ARBA" id="ARBA00006972"/>
    </source>
</evidence>
<dbReference type="GO" id="GO:0006890">
    <property type="term" value="P:retrograde vesicle-mediated transport, Golgi to endoplasmic reticulum"/>
    <property type="evidence" value="ECO:0007669"/>
    <property type="project" value="UniProtKB-UniRule"/>
</dbReference>
<feature type="region of interest" description="Disordered" evidence="7">
    <location>
        <begin position="57"/>
        <end position="112"/>
    </location>
</feature>
<dbReference type="Pfam" id="PF01217">
    <property type="entry name" value="Clat_adaptor_s"/>
    <property type="match status" value="1"/>
</dbReference>
<evidence type="ECO:0000256" key="5">
    <source>
        <dbReference type="ARBA" id="ARBA00045555"/>
    </source>
</evidence>